<comment type="caution">
    <text evidence="3">Lacks conserved residue(s) required for the propagation of feature annotation.</text>
</comment>
<dbReference type="AlphaFoldDB" id="A0A1I4HP82"/>
<dbReference type="Proteomes" id="UP000199006">
    <property type="component" value="Unassembled WGS sequence"/>
</dbReference>
<dbReference type="PANTHER" id="PTHR43213">
    <property type="entry name" value="BIFUNCTIONAL DTTP/UTP PYROPHOSPHATASE/METHYLTRANSFERASE PROTEIN-RELATED"/>
    <property type="match status" value="1"/>
</dbReference>
<feature type="site" description="Important for substrate specificity" evidence="3">
    <location>
        <position position="75"/>
    </location>
</feature>
<dbReference type="InterPro" id="IPR029001">
    <property type="entry name" value="ITPase-like_fam"/>
</dbReference>
<dbReference type="EC" id="3.6.1.9" evidence="3"/>
<dbReference type="Gene3D" id="3.90.950.10">
    <property type="match status" value="1"/>
</dbReference>
<dbReference type="GO" id="GO:0009117">
    <property type="term" value="P:nucleotide metabolic process"/>
    <property type="evidence" value="ECO:0007669"/>
    <property type="project" value="UniProtKB-KW"/>
</dbReference>
<dbReference type="EMBL" id="FOTI01000012">
    <property type="protein sequence ID" value="SFL43975.1"/>
    <property type="molecule type" value="Genomic_DNA"/>
</dbReference>
<dbReference type="CDD" id="cd00555">
    <property type="entry name" value="Maf"/>
    <property type="match status" value="1"/>
</dbReference>
<keyword evidence="3" id="KW-0546">Nucleotide metabolism</keyword>
<keyword evidence="5" id="KW-1185">Reference proteome</keyword>
<evidence type="ECO:0000313" key="5">
    <source>
        <dbReference type="Proteomes" id="UP000199006"/>
    </source>
</evidence>
<comment type="similarity">
    <text evidence="3">Belongs to the Maf family. YhdE subfamily.</text>
</comment>
<reference evidence="4 5" key="1">
    <citation type="submission" date="2016-10" db="EMBL/GenBank/DDBJ databases">
        <authorList>
            <person name="de Groot N.N."/>
        </authorList>
    </citation>
    <scope>NUCLEOTIDE SEQUENCE [LARGE SCALE GENOMIC DNA]</scope>
    <source>
        <strain evidence="4 5">ATCC 51327</strain>
    </source>
</reference>
<feature type="site" description="Important for substrate specificity" evidence="3">
    <location>
        <position position="17"/>
    </location>
</feature>
<dbReference type="GO" id="GO:0036221">
    <property type="term" value="F:UTP diphosphatase activity"/>
    <property type="evidence" value="ECO:0007669"/>
    <property type="project" value="RHEA"/>
</dbReference>
<dbReference type="NCBIfam" id="TIGR00172">
    <property type="entry name" value="maf"/>
    <property type="match status" value="1"/>
</dbReference>
<dbReference type="HAMAP" id="MF_00528">
    <property type="entry name" value="Maf"/>
    <property type="match status" value="1"/>
</dbReference>
<proteinExistence type="inferred from homology"/>
<evidence type="ECO:0000256" key="1">
    <source>
        <dbReference type="ARBA" id="ARBA00001968"/>
    </source>
</evidence>
<name>A0A1I4HP82_9FIRM</name>
<protein>
    <recommendedName>
        <fullName evidence="3">dTTP/UTP pyrophosphatase</fullName>
        <shortName evidence="3">dTTPase/UTPase</shortName>
        <ecNumber evidence="3">3.6.1.9</ecNumber>
    </recommendedName>
    <alternativeName>
        <fullName evidence="3">Nucleoside triphosphate pyrophosphatase</fullName>
    </alternativeName>
    <alternativeName>
        <fullName evidence="3">Nucleotide pyrophosphatase</fullName>
        <shortName evidence="3">Nucleotide PPase</shortName>
    </alternativeName>
</protein>
<comment type="function">
    <text evidence="3">Nucleoside triphosphate pyrophosphatase that hydrolyzes dTTP and UTP. May have a dual role in cell division arrest and in preventing the incorporation of modified nucleotides into cellular nucleic acids.</text>
</comment>
<dbReference type="STRING" id="29563.SAMN02983006_01148"/>
<feature type="active site" description="Proton acceptor" evidence="3">
    <location>
        <position position="74"/>
    </location>
</feature>
<evidence type="ECO:0000256" key="2">
    <source>
        <dbReference type="ARBA" id="ARBA00022801"/>
    </source>
</evidence>
<dbReference type="RefSeq" id="WP_089860907.1">
    <property type="nucleotide sequence ID" value="NZ_FOTI01000012.1"/>
</dbReference>
<organism evidence="4 5">
    <name type="scientific">Halanaerobium salsuginis</name>
    <dbReference type="NCBI Taxonomy" id="29563"/>
    <lineage>
        <taxon>Bacteria</taxon>
        <taxon>Bacillati</taxon>
        <taxon>Bacillota</taxon>
        <taxon>Clostridia</taxon>
        <taxon>Halanaerobiales</taxon>
        <taxon>Halanaerobiaceae</taxon>
        <taxon>Halanaerobium</taxon>
    </lineage>
</organism>
<comment type="catalytic activity">
    <reaction evidence="3">
        <text>dTTP + H2O = dTMP + diphosphate + H(+)</text>
        <dbReference type="Rhea" id="RHEA:28534"/>
        <dbReference type="ChEBI" id="CHEBI:15377"/>
        <dbReference type="ChEBI" id="CHEBI:15378"/>
        <dbReference type="ChEBI" id="CHEBI:33019"/>
        <dbReference type="ChEBI" id="CHEBI:37568"/>
        <dbReference type="ChEBI" id="CHEBI:63528"/>
        <dbReference type="EC" id="3.6.1.9"/>
    </reaction>
</comment>
<keyword evidence="2 3" id="KW-0378">Hydrolase</keyword>
<dbReference type="Pfam" id="PF02545">
    <property type="entry name" value="Maf"/>
    <property type="match status" value="1"/>
</dbReference>
<dbReference type="GO" id="GO:0005737">
    <property type="term" value="C:cytoplasm"/>
    <property type="evidence" value="ECO:0007669"/>
    <property type="project" value="UniProtKB-SubCell"/>
</dbReference>
<dbReference type="SUPFAM" id="SSF52972">
    <property type="entry name" value="ITPase-like"/>
    <property type="match status" value="1"/>
</dbReference>
<dbReference type="PANTHER" id="PTHR43213:SF5">
    <property type="entry name" value="BIFUNCTIONAL DTTP_UTP PYROPHOSPHATASE_METHYLTRANSFERASE PROTEIN-RELATED"/>
    <property type="match status" value="1"/>
</dbReference>
<accession>A0A1I4HP82</accession>
<evidence type="ECO:0000313" key="4">
    <source>
        <dbReference type="EMBL" id="SFL43975.1"/>
    </source>
</evidence>
<gene>
    <name evidence="4" type="ORF">SAMN02983006_01148</name>
</gene>
<feature type="site" description="Important for substrate specificity" evidence="3">
    <location>
        <position position="159"/>
    </location>
</feature>
<comment type="cofactor">
    <cofactor evidence="1 3">
        <name>a divalent metal cation</name>
        <dbReference type="ChEBI" id="CHEBI:60240"/>
    </cofactor>
</comment>
<dbReference type="OrthoDB" id="9807767at2"/>
<dbReference type="InterPro" id="IPR003697">
    <property type="entry name" value="Maf-like"/>
</dbReference>
<comment type="subcellular location">
    <subcellularLocation>
        <location evidence="3">Cytoplasm</location>
    </subcellularLocation>
</comment>
<dbReference type="PIRSF" id="PIRSF006305">
    <property type="entry name" value="Maf"/>
    <property type="match status" value="1"/>
</dbReference>
<comment type="catalytic activity">
    <reaction evidence="3">
        <text>UTP + H2O = UMP + diphosphate + H(+)</text>
        <dbReference type="Rhea" id="RHEA:29395"/>
        <dbReference type="ChEBI" id="CHEBI:15377"/>
        <dbReference type="ChEBI" id="CHEBI:15378"/>
        <dbReference type="ChEBI" id="CHEBI:33019"/>
        <dbReference type="ChEBI" id="CHEBI:46398"/>
        <dbReference type="ChEBI" id="CHEBI:57865"/>
        <dbReference type="EC" id="3.6.1.9"/>
    </reaction>
</comment>
<evidence type="ECO:0000256" key="3">
    <source>
        <dbReference type="HAMAP-Rule" id="MF_00528"/>
    </source>
</evidence>
<sequence>MESTNKLKLVLASASPRREEILKNLNLKFTIVPAKIDESEFTSSDPVEMVENLSVKKAEAVASLVEDALVIAADTIVVLGDEILGKPGSQPAARQMLKQLSDQEHYVMTGVSVLNSQTGEIETAHEITKVKMMELSQQEIEEYVSTGEPMDKAGAYAIQGLGALFIEEIIGSHYSVVGLPVNQLFKILRKFNYGIL</sequence>
<dbReference type="GO" id="GO:0036218">
    <property type="term" value="F:dTTP diphosphatase activity"/>
    <property type="evidence" value="ECO:0007669"/>
    <property type="project" value="RHEA"/>
</dbReference>
<keyword evidence="3" id="KW-0963">Cytoplasm</keyword>